<dbReference type="InterPro" id="IPR011386">
    <property type="entry name" value="Put_ATP-NAD_kin"/>
</dbReference>
<dbReference type="Pfam" id="PF20143">
    <property type="entry name" value="NAD_kinase_C"/>
    <property type="match status" value="1"/>
</dbReference>
<dbReference type="GO" id="GO:0051287">
    <property type="term" value="F:NAD binding"/>
    <property type="evidence" value="ECO:0007669"/>
    <property type="project" value="UniProtKB-ARBA"/>
</dbReference>
<sequence>MKKLGLIINPIAGMGGSVGLKGTDHVVEEAIRRGAQPRAGERVKAALTKLIEIRDQITVYTYPGDMGGELAKSLDFPTVLLTAAGTDAVDADSGYTAAGHTDAADTIELAKKLLEEQVDLLLFAGGDGTARDIYEAVELKVPCVGIPAGVKIHSPVYAKNPQAAGRLALMWLTGKVQKTEELEVLDIDEERYRREELSTRLYGYLLVPREKTLTQNRKAPTPVSETASIEAIAYDIIEAMEPETCYLIGAGTTTRGIMHLLGLKNTLIGVDLICGKKLVAADLYGDTILSYIKGRRTKLIVTVTGGQGYLFGRGNQQLTPEVIKEIGKENIIILATKAKLAALGGRPLLVDTYDEACNLSLCGYYRAVTGYGEYTMCRVTID</sequence>
<comment type="caution">
    <text evidence="2">The sequence shown here is derived from an EMBL/GenBank/DDBJ whole genome shotgun (WGS) entry which is preliminary data.</text>
</comment>
<protein>
    <submittedName>
        <fullName evidence="2">ATP-NAD kinase family protein</fullName>
    </submittedName>
</protein>
<dbReference type="GeneID" id="57968059"/>
<reference evidence="1" key="1">
    <citation type="journal article" date="2022" name="Cell Host Microbe">
        <title>Colonization of the live biotherapeutic product VE303 and modulation of the microbiota and metabolites in healthy volunteers.</title>
        <authorList>
            <person name="Dsouza M."/>
            <person name="Menon R."/>
            <person name="Crossette E."/>
            <person name="Bhattarai S.K."/>
            <person name="Schneider J."/>
            <person name="Kim Y.G."/>
            <person name="Reddy S."/>
            <person name="Caballero S."/>
            <person name="Felix C."/>
            <person name="Cornacchione L."/>
            <person name="Hendrickson J."/>
            <person name="Watson A.R."/>
            <person name="Minot S.S."/>
            <person name="Greenfield N."/>
            <person name="Schopf L."/>
            <person name="Szabady R."/>
            <person name="Patarroyo J."/>
            <person name="Smith W."/>
            <person name="Harrison P."/>
            <person name="Kuijper E.J."/>
            <person name="Kelly C.P."/>
            <person name="Olle B."/>
            <person name="Bobilev D."/>
            <person name="Silber J.L."/>
            <person name="Bucci V."/>
            <person name="Roberts B."/>
            <person name="Faith J."/>
            <person name="Norman J.M."/>
        </authorList>
    </citation>
    <scope>NUCLEOTIDE SEQUENCE</scope>
    <source>
        <strain evidence="1">VE303-04</strain>
    </source>
</reference>
<dbReference type="InterPro" id="IPR017438">
    <property type="entry name" value="ATP-NAD_kinase_N"/>
</dbReference>
<dbReference type="EMBL" id="JAQLGM010000006">
    <property type="protein sequence ID" value="MDB1999312.1"/>
    <property type="molecule type" value="Genomic_DNA"/>
</dbReference>
<dbReference type="PIRSF" id="PIRSF016907">
    <property type="entry name" value="Kin_ATP-NAD"/>
    <property type="match status" value="1"/>
</dbReference>
<dbReference type="InterPro" id="IPR002504">
    <property type="entry name" value="NADK"/>
</dbReference>
<organism evidence="2 3">
    <name type="scientific">Clostridium symbiosum</name>
    <name type="common">Bacteroides symbiosus</name>
    <dbReference type="NCBI Taxonomy" id="1512"/>
    <lineage>
        <taxon>Bacteria</taxon>
        <taxon>Bacillati</taxon>
        <taxon>Bacillota</taxon>
        <taxon>Clostridia</taxon>
        <taxon>Lachnospirales</taxon>
        <taxon>Lachnospiraceae</taxon>
        <taxon>Otoolea</taxon>
    </lineage>
</organism>
<evidence type="ECO:0000313" key="2">
    <source>
        <dbReference type="EMBL" id="MDB1999312.1"/>
    </source>
</evidence>
<name>A0AAW6ATF2_CLOSY</name>
<keyword evidence="2" id="KW-0418">Kinase</keyword>
<dbReference type="Pfam" id="PF01513">
    <property type="entry name" value="NAD_kinase"/>
    <property type="match status" value="1"/>
</dbReference>
<dbReference type="GO" id="GO:0006741">
    <property type="term" value="P:NADP+ biosynthetic process"/>
    <property type="evidence" value="ECO:0007669"/>
    <property type="project" value="InterPro"/>
</dbReference>
<dbReference type="InterPro" id="IPR039065">
    <property type="entry name" value="AcoX-like"/>
</dbReference>
<dbReference type="GO" id="GO:0005524">
    <property type="term" value="F:ATP binding"/>
    <property type="evidence" value="ECO:0007669"/>
    <property type="project" value="UniProtKB-ARBA"/>
</dbReference>
<reference evidence="2" key="2">
    <citation type="submission" date="2023-01" db="EMBL/GenBank/DDBJ databases">
        <title>Human gut microbiome strain richness.</title>
        <authorList>
            <person name="Chen-Liaw A."/>
        </authorList>
    </citation>
    <scope>NUCLEOTIDE SEQUENCE</scope>
    <source>
        <strain evidence="2">B1_m1001713B170214d0_201011</strain>
    </source>
</reference>
<dbReference type="EMBL" id="JAINVB010000002">
    <property type="protein sequence ID" value="MCK0088780.1"/>
    <property type="molecule type" value="Genomic_DNA"/>
</dbReference>
<dbReference type="PANTHER" id="PTHR40697">
    <property type="entry name" value="ACETOIN CATABOLISM PROTEIN X"/>
    <property type="match status" value="1"/>
</dbReference>
<dbReference type="SUPFAM" id="SSF111331">
    <property type="entry name" value="NAD kinase/diacylglycerol kinase-like"/>
    <property type="match status" value="1"/>
</dbReference>
<dbReference type="RefSeq" id="WP_009297938.1">
    <property type="nucleotide sequence ID" value="NZ_BAABZD010000003.1"/>
</dbReference>
<dbReference type="AlphaFoldDB" id="A0AAW6ATF2"/>
<dbReference type="Gene3D" id="3.40.50.10330">
    <property type="entry name" value="Probable inorganic polyphosphate/atp-NAD kinase, domain 1"/>
    <property type="match status" value="1"/>
</dbReference>
<gene>
    <name evidence="1" type="ORF">K5I21_23545</name>
    <name evidence="2" type="ORF">PM006_03805</name>
</gene>
<proteinExistence type="predicted"/>
<evidence type="ECO:0000313" key="3">
    <source>
        <dbReference type="Proteomes" id="UP001300871"/>
    </source>
</evidence>
<dbReference type="Proteomes" id="UP001203136">
    <property type="component" value="Unassembled WGS sequence"/>
</dbReference>
<dbReference type="PANTHER" id="PTHR40697:SF2">
    <property type="entry name" value="ATP-NAD KINASE-RELATED"/>
    <property type="match status" value="1"/>
</dbReference>
<dbReference type="GO" id="GO:0003951">
    <property type="term" value="F:NAD+ kinase activity"/>
    <property type="evidence" value="ECO:0007669"/>
    <property type="project" value="InterPro"/>
</dbReference>
<evidence type="ECO:0000313" key="1">
    <source>
        <dbReference type="EMBL" id="MCK0088780.1"/>
    </source>
</evidence>
<accession>A0AAW6ATF2</accession>
<keyword evidence="2" id="KW-0808">Transferase</keyword>
<dbReference type="Proteomes" id="UP001300871">
    <property type="component" value="Unassembled WGS sequence"/>
</dbReference>
<dbReference type="InterPro" id="IPR016064">
    <property type="entry name" value="NAD/diacylglycerol_kinase_sf"/>
</dbReference>